<dbReference type="Proteomes" id="UP000005467">
    <property type="component" value="Unassembled WGS sequence"/>
</dbReference>
<accession>E8KIZ8</accession>
<dbReference type="Pfam" id="PF00702">
    <property type="entry name" value="Hydrolase"/>
    <property type="match status" value="1"/>
</dbReference>
<name>E8KIZ8_9PAST</name>
<dbReference type="InterPro" id="IPR023198">
    <property type="entry name" value="PGP-like_dom2"/>
</dbReference>
<reference evidence="1 2" key="1">
    <citation type="submission" date="2011-01" db="EMBL/GenBank/DDBJ databases">
        <authorList>
            <person name="Muzny D."/>
            <person name="Qin X."/>
            <person name="Deng J."/>
            <person name="Jiang H."/>
            <person name="Liu Y."/>
            <person name="Qu J."/>
            <person name="Song X.-Z."/>
            <person name="Zhang L."/>
            <person name="Thornton R."/>
            <person name="Coyle M."/>
            <person name="Francisco L."/>
            <person name="Jackson L."/>
            <person name="Javaid M."/>
            <person name="Korchina V."/>
            <person name="Kovar C."/>
            <person name="Mata R."/>
            <person name="Mathew T."/>
            <person name="Ngo R."/>
            <person name="Nguyen L."/>
            <person name="Nguyen N."/>
            <person name="Okwuonu G."/>
            <person name="Ongeri F."/>
            <person name="Pham C."/>
            <person name="Simmons D."/>
            <person name="Wilczek-Boney K."/>
            <person name="Hale W."/>
            <person name="Jakkamsetti A."/>
            <person name="Pham P."/>
            <person name="Ruth R."/>
            <person name="San Lucas F."/>
            <person name="Warren J."/>
            <person name="Zhang J."/>
            <person name="Zhao Z."/>
            <person name="Zhou C."/>
            <person name="Zhu D."/>
            <person name="Lee S."/>
            <person name="Bess C."/>
            <person name="Blankenburg K."/>
            <person name="Forbes L."/>
            <person name="Fu Q."/>
            <person name="Gubbala S."/>
            <person name="Hirani K."/>
            <person name="Jayaseelan J.C."/>
            <person name="Lara F."/>
            <person name="Munidasa M."/>
            <person name="Palculict T."/>
            <person name="Patil S."/>
            <person name="Pu L.-L."/>
            <person name="Saada N."/>
            <person name="Tang L."/>
            <person name="Weissenberger G."/>
            <person name="Zhu Y."/>
            <person name="Hemphill L."/>
            <person name="Shang Y."/>
            <person name="Youmans B."/>
            <person name="Ayvaz T."/>
            <person name="Ross M."/>
            <person name="Santibanez J."/>
            <person name="Aqrawi P."/>
            <person name="Gross S."/>
            <person name="Joshi V."/>
            <person name="Fowler G."/>
            <person name="Nazareth L."/>
            <person name="Reid J."/>
            <person name="Worley K."/>
            <person name="Petrosino J."/>
            <person name="Highlander S."/>
            <person name="Gibbs R."/>
        </authorList>
    </citation>
    <scope>NUCLEOTIDE SEQUENCE [LARGE SCALE GENOMIC DNA]</scope>
    <source>
        <strain evidence="1 2">ATCC 25976</strain>
    </source>
</reference>
<dbReference type="AlphaFoldDB" id="E8KIZ8"/>
<dbReference type="InterPro" id="IPR036412">
    <property type="entry name" value="HAD-like_sf"/>
</dbReference>
<evidence type="ECO:0000313" key="2">
    <source>
        <dbReference type="Proteomes" id="UP000005467"/>
    </source>
</evidence>
<dbReference type="EMBL" id="AEVG01000122">
    <property type="protein sequence ID" value="EFX91112.1"/>
    <property type="molecule type" value="Genomic_DNA"/>
</dbReference>
<sequence length="52" mass="5667">MLVNTDILDQYQALIFDMDGTIIDTMPSHAKAWEITGEHADGTVGRSGSNET</sequence>
<dbReference type="Gene3D" id="1.10.150.240">
    <property type="entry name" value="Putative phosphatase, domain 2"/>
    <property type="match status" value="1"/>
</dbReference>
<gene>
    <name evidence="1" type="ORF">HMPREF0027_1815</name>
</gene>
<proteinExistence type="predicted"/>
<protein>
    <submittedName>
        <fullName evidence="1">Uncharacterized protein</fullName>
    </submittedName>
</protein>
<dbReference type="SUPFAM" id="SSF56784">
    <property type="entry name" value="HAD-like"/>
    <property type="match status" value="1"/>
</dbReference>
<evidence type="ECO:0000313" key="1">
    <source>
        <dbReference type="EMBL" id="EFX91112.1"/>
    </source>
</evidence>
<comment type="caution">
    <text evidence="1">The sequence shown here is derived from an EMBL/GenBank/DDBJ whole genome shotgun (WGS) entry which is preliminary data.</text>
</comment>
<keyword evidence="2" id="KW-1185">Reference proteome</keyword>
<dbReference type="HOGENOM" id="CLU_3075911_0_0_6"/>
<organism evidence="1 2">
    <name type="scientific">Actinobacillus ureae ATCC 25976</name>
    <dbReference type="NCBI Taxonomy" id="887324"/>
    <lineage>
        <taxon>Bacteria</taxon>
        <taxon>Pseudomonadati</taxon>
        <taxon>Pseudomonadota</taxon>
        <taxon>Gammaproteobacteria</taxon>
        <taxon>Pasteurellales</taxon>
        <taxon>Pasteurellaceae</taxon>
        <taxon>Actinobacillus</taxon>
    </lineage>
</organism>